<feature type="compositionally biased region" description="Acidic residues" evidence="2">
    <location>
        <begin position="120"/>
        <end position="151"/>
    </location>
</feature>
<dbReference type="SUPFAM" id="SSF81383">
    <property type="entry name" value="F-box domain"/>
    <property type="match status" value="1"/>
</dbReference>
<dbReference type="PROSITE" id="PS50297">
    <property type="entry name" value="ANK_REP_REGION"/>
    <property type="match status" value="1"/>
</dbReference>
<keyword evidence="1" id="KW-0040">ANK repeat</keyword>
<dbReference type="AlphaFoldDB" id="A0A0F7TG07"/>
<evidence type="ECO:0000313" key="4">
    <source>
        <dbReference type="Proteomes" id="UP000042958"/>
    </source>
</evidence>
<name>A0A0F7TG07_PENBI</name>
<evidence type="ECO:0000313" key="3">
    <source>
        <dbReference type="EMBL" id="CEJ54837.1"/>
    </source>
</evidence>
<proteinExistence type="predicted"/>
<evidence type="ECO:0000256" key="1">
    <source>
        <dbReference type="PROSITE-ProRule" id="PRU00023"/>
    </source>
</evidence>
<protein>
    <submittedName>
        <fullName evidence="3">Uncharacterized protein</fullName>
    </submittedName>
</protein>
<gene>
    <name evidence="3" type="ORF">PMG11_01127</name>
</gene>
<evidence type="ECO:0000256" key="2">
    <source>
        <dbReference type="SAM" id="MobiDB-lite"/>
    </source>
</evidence>
<feature type="repeat" description="ANK" evidence="1">
    <location>
        <begin position="195"/>
        <end position="227"/>
    </location>
</feature>
<dbReference type="SUPFAM" id="SSF48403">
    <property type="entry name" value="Ankyrin repeat"/>
    <property type="match status" value="1"/>
</dbReference>
<organism evidence="3 4">
    <name type="scientific">Penicillium brasilianum</name>
    <dbReference type="NCBI Taxonomy" id="104259"/>
    <lineage>
        <taxon>Eukaryota</taxon>
        <taxon>Fungi</taxon>
        <taxon>Dikarya</taxon>
        <taxon>Ascomycota</taxon>
        <taxon>Pezizomycotina</taxon>
        <taxon>Eurotiomycetes</taxon>
        <taxon>Eurotiomycetidae</taxon>
        <taxon>Eurotiales</taxon>
        <taxon>Aspergillaceae</taxon>
        <taxon>Penicillium</taxon>
    </lineage>
</organism>
<reference evidence="4" key="1">
    <citation type="journal article" date="2015" name="Genome Announc.">
        <title>Draft genome sequence of the fungus Penicillium brasilianum MG11.</title>
        <authorList>
            <person name="Horn F."/>
            <person name="Linde J."/>
            <person name="Mattern D.J."/>
            <person name="Walther G."/>
            <person name="Guthke R."/>
            <person name="Brakhage A.A."/>
            <person name="Valiante V."/>
        </authorList>
    </citation>
    <scope>NUCLEOTIDE SEQUENCE [LARGE SCALE GENOMIC DNA]</scope>
    <source>
        <strain evidence="4">MG11</strain>
    </source>
</reference>
<dbReference type="EMBL" id="CDHK01000001">
    <property type="protein sequence ID" value="CEJ54837.1"/>
    <property type="molecule type" value="Genomic_DNA"/>
</dbReference>
<dbReference type="STRING" id="104259.A0A0F7TG07"/>
<dbReference type="SMART" id="SM00248">
    <property type="entry name" value="ANK"/>
    <property type="match status" value="5"/>
</dbReference>
<feature type="region of interest" description="Disordered" evidence="2">
    <location>
        <begin position="117"/>
        <end position="156"/>
    </location>
</feature>
<dbReference type="InterPro" id="IPR036047">
    <property type="entry name" value="F-box-like_dom_sf"/>
</dbReference>
<dbReference type="OrthoDB" id="341259at2759"/>
<dbReference type="InterPro" id="IPR036770">
    <property type="entry name" value="Ankyrin_rpt-contain_sf"/>
</dbReference>
<dbReference type="Gene3D" id="1.25.40.20">
    <property type="entry name" value="Ankyrin repeat-containing domain"/>
    <property type="match status" value="3"/>
</dbReference>
<dbReference type="Pfam" id="PF12796">
    <property type="entry name" value="Ank_2"/>
    <property type="match status" value="1"/>
</dbReference>
<dbReference type="InterPro" id="IPR002110">
    <property type="entry name" value="Ankyrin_rpt"/>
</dbReference>
<sequence length="342" mass="37883">MYLSNLPSELICLISEFLDDEFSINALLLTCKRFHLLLNDALYDHNVRCSHASALEWAVTHGYENTVRLALKSGASIFAGRYQALKLMDLACIHGQDSIVRLLIKHGVEPGIVGGWISQEEVEDEEENQEQEENEREGEEWEGEDDDEDQDPPFFIGGDEDLGYPLAMVALRGHEAVIKTLLAHGVSVAAPMMEQGETPLWLAASRGHLSIVKLLAESGCEIDTLDRRGLTPLHEAAQKGCTDVVRAASGTHVDIVELLLEADNLTILPLALAVEAGHQAVVEKLRIAMDLNSMITAGDPNDEAHRILLLVSAAYGWEETLKLLLKRGCYRKWNLLSRFLKV</sequence>
<dbReference type="PANTHER" id="PTHR24121:SF23">
    <property type="entry name" value="NO MECHANORECEPTOR POTENTIAL C, ISOFORM H"/>
    <property type="match status" value="1"/>
</dbReference>
<dbReference type="Proteomes" id="UP000042958">
    <property type="component" value="Unassembled WGS sequence"/>
</dbReference>
<accession>A0A0F7TG07</accession>
<dbReference type="PANTHER" id="PTHR24121">
    <property type="entry name" value="NO MECHANORECEPTOR POTENTIAL C, ISOFORM D-RELATED"/>
    <property type="match status" value="1"/>
</dbReference>
<dbReference type="PROSITE" id="PS50088">
    <property type="entry name" value="ANK_REPEAT"/>
    <property type="match status" value="1"/>
</dbReference>
<keyword evidence="4" id="KW-1185">Reference proteome</keyword>